<evidence type="ECO:0000259" key="1">
    <source>
        <dbReference type="Pfam" id="PF01593"/>
    </source>
</evidence>
<name>B8DQ07_NITV9</name>
<evidence type="ECO:0000313" key="2">
    <source>
        <dbReference type="EMBL" id="ACL08871.1"/>
    </source>
</evidence>
<dbReference type="GO" id="GO:0005829">
    <property type="term" value="C:cytosol"/>
    <property type="evidence" value="ECO:0007669"/>
    <property type="project" value="TreeGrafter"/>
</dbReference>
<dbReference type="GO" id="GO:0016491">
    <property type="term" value="F:oxidoreductase activity"/>
    <property type="evidence" value="ECO:0007669"/>
    <property type="project" value="InterPro"/>
</dbReference>
<dbReference type="OrthoDB" id="9769600at2"/>
<dbReference type="PRINTS" id="PR00419">
    <property type="entry name" value="ADXRDTASE"/>
</dbReference>
<dbReference type="STRING" id="883.DvMF_1928"/>
<dbReference type="Pfam" id="PF01593">
    <property type="entry name" value="Amino_oxidase"/>
    <property type="match status" value="1"/>
</dbReference>
<dbReference type="SUPFAM" id="SSF51971">
    <property type="entry name" value="Nucleotide-binding domain"/>
    <property type="match status" value="1"/>
</dbReference>
<dbReference type="eggNOG" id="COG1232">
    <property type="taxonomic scope" value="Bacteria"/>
</dbReference>
<dbReference type="HOGENOM" id="CLU_026719_0_0_7"/>
<protein>
    <submittedName>
        <fullName evidence="2">FAD dependent oxidoreductase</fullName>
    </submittedName>
</protein>
<dbReference type="AlphaFoldDB" id="B8DQ07"/>
<dbReference type="InterPro" id="IPR002937">
    <property type="entry name" value="Amino_oxidase"/>
</dbReference>
<dbReference type="GO" id="GO:0008767">
    <property type="term" value="F:UDP-galactopyranose mutase activity"/>
    <property type="evidence" value="ECO:0007669"/>
    <property type="project" value="TreeGrafter"/>
</dbReference>
<dbReference type="PANTHER" id="PTHR21197">
    <property type="entry name" value="UDP-GALACTOPYRANOSE MUTASE"/>
    <property type="match status" value="1"/>
</dbReference>
<accession>B8DQ07</accession>
<feature type="domain" description="Amine oxidase" evidence="1">
    <location>
        <begin position="13"/>
        <end position="388"/>
    </location>
</feature>
<dbReference type="PANTHER" id="PTHR21197:SF0">
    <property type="entry name" value="UDP-GALACTOPYRANOSE MUTASE"/>
    <property type="match status" value="1"/>
</dbReference>
<gene>
    <name evidence="2" type="ordered locus">DvMF_1928</name>
</gene>
<sequence>MHVKYLIIGAGPTGLGAAHRLAELGEHSVLVLERNPYAGGLAASFRDAAGFTWDIGGHVVFSHYAYFDKLVESLLDGQYLEHMRIARVRIAGRWVPYPFQNNIRHLPPEMQWECVQALLPGNRREQAPTNFAEWFEYVFGAGIAKHFMRPYNFKVWATPAELMSYQWIGERVSVIDLEMVLRNLVLQLDNVSWGPNNLFRFPLHGGTGEIFTRLSARLGDKVRLNTPVTAVDPAKRTVRTGSGQAITYDHLLATGPLDLLIRDQIGAGPAAAMVGDDLRAAAGQLARNGVYVAGVGVDDMRPEDIRKDDTCWMYFPESNAPFYRLTNFHNYSPNNAARPGQQRALMAETSWSVHKPEQLDTLMDKTVEGLVNTSMLHPDERERIASRWSIAVDYGYPVPTLGRDAALRCIQPWLEAHGIYSRGRFGGWKYEAANMDHSVMQGVEWAGRMVLGEEETTYKL</sequence>
<dbReference type="KEGG" id="dvm:DvMF_1928"/>
<dbReference type="InterPro" id="IPR036188">
    <property type="entry name" value="FAD/NAD-bd_sf"/>
</dbReference>
<proteinExistence type="predicted"/>
<reference evidence="2" key="1">
    <citation type="submission" date="2008-10" db="EMBL/GenBank/DDBJ databases">
        <title>Complete sequence of Desulfovibrio vulgaris str. 'Miyazaki F'.</title>
        <authorList>
            <person name="Lucas S."/>
            <person name="Copeland A."/>
            <person name="Lapidus A."/>
            <person name="Glavina del Rio T."/>
            <person name="Dalin E."/>
            <person name="Tice H."/>
            <person name="Bruce D."/>
            <person name="Goodwin L."/>
            <person name="Pitluck S."/>
            <person name="Sims D."/>
            <person name="Brettin T."/>
            <person name="Detter J.C."/>
            <person name="Han C."/>
            <person name="Larimer F."/>
            <person name="Land M."/>
            <person name="Hauser L."/>
            <person name="Kyrpides N."/>
            <person name="Mikhailova N."/>
            <person name="Hazen T.C."/>
            <person name="Richardson P."/>
        </authorList>
    </citation>
    <scope>NUCLEOTIDE SEQUENCE</scope>
    <source>
        <strain evidence="2">Miyazaki F</strain>
    </source>
</reference>
<dbReference type="EMBL" id="CP001197">
    <property type="protein sequence ID" value="ACL08871.1"/>
    <property type="molecule type" value="Genomic_DNA"/>
</dbReference>
<dbReference type="Gene3D" id="3.50.50.60">
    <property type="entry name" value="FAD/NAD(P)-binding domain"/>
    <property type="match status" value="1"/>
</dbReference>
<organism evidence="2">
    <name type="scientific">Nitratidesulfovibrio vulgaris (strain DSM 19637 / Miyazaki F)</name>
    <name type="common">Desulfovibrio vulgaris</name>
    <dbReference type="NCBI Taxonomy" id="883"/>
    <lineage>
        <taxon>Bacteria</taxon>
        <taxon>Pseudomonadati</taxon>
        <taxon>Thermodesulfobacteriota</taxon>
        <taxon>Desulfovibrionia</taxon>
        <taxon>Desulfovibrionales</taxon>
        <taxon>Desulfovibrionaceae</taxon>
        <taxon>Nitratidesulfovibrio</taxon>
    </lineage>
</organism>
<dbReference type="GO" id="GO:0050660">
    <property type="term" value="F:flavin adenine dinucleotide binding"/>
    <property type="evidence" value="ECO:0007669"/>
    <property type="project" value="TreeGrafter"/>
</dbReference>